<dbReference type="InterPro" id="IPR003599">
    <property type="entry name" value="Ig_sub"/>
</dbReference>
<dbReference type="PANTHER" id="PTHR21063:SF4">
    <property type="entry name" value="CD48 ANTIGEN-RELATED"/>
    <property type="match status" value="1"/>
</dbReference>
<dbReference type="SMART" id="SM00409">
    <property type="entry name" value="IG"/>
    <property type="match status" value="1"/>
</dbReference>
<protein>
    <recommendedName>
        <fullName evidence="2">Immunoglobulin domain-containing protein</fullName>
    </recommendedName>
</protein>
<evidence type="ECO:0000259" key="2">
    <source>
        <dbReference type="SMART" id="SM00409"/>
    </source>
</evidence>
<feature type="domain" description="Immunoglobulin" evidence="2">
    <location>
        <begin position="9"/>
        <end position="109"/>
    </location>
</feature>
<dbReference type="Pfam" id="PF07686">
    <property type="entry name" value="V-set"/>
    <property type="match status" value="1"/>
</dbReference>
<comment type="caution">
    <text evidence="3">The sequence shown here is derived from an EMBL/GenBank/DDBJ whole genome shotgun (WGS) entry which is preliminary data.</text>
</comment>
<reference evidence="3 4" key="1">
    <citation type="submission" date="2023-09" db="EMBL/GenBank/DDBJ databases">
        <authorList>
            <person name="Wang M."/>
        </authorList>
    </citation>
    <scope>NUCLEOTIDE SEQUENCE [LARGE SCALE GENOMIC DNA]</scope>
    <source>
        <strain evidence="3">GT-2023</strain>
        <tissue evidence="3">Liver</tissue>
    </source>
</reference>
<dbReference type="SUPFAM" id="SSF48726">
    <property type="entry name" value="Immunoglobulin"/>
    <property type="match status" value="1"/>
</dbReference>
<dbReference type="Proteomes" id="UP001558613">
    <property type="component" value="Unassembled WGS sequence"/>
</dbReference>
<dbReference type="EMBL" id="JAYMGO010000022">
    <property type="protein sequence ID" value="KAL1252147.1"/>
    <property type="molecule type" value="Genomic_DNA"/>
</dbReference>
<feature type="non-terminal residue" evidence="3">
    <location>
        <position position="1"/>
    </location>
</feature>
<dbReference type="InterPro" id="IPR013783">
    <property type="entry name" value="Ig-like_fold"/>
</dbReference>
<keyword evidence="4" id="KW-1185">Reference proteome</keyword>
<organism evidence="3 4">
    <name type="scientific">Cirrhinus molitorella</name>
    <name type="common">mud carp</name>
    <dbReference type="NCBI Taxonomy" id="172907"/>
    <lineage>
        <taxon>Eukaryota</taxon>
        <taxon>Metazoa</taxon>
        <taxon>Chordata</taxon>
        <taxon>Craniata</taxon>
        <taxon>Vertebrata</taxon>
        <taxon>Euteleostomi</taxon>
        <taxon>Actinopterygii</taxon>
        <taxon>Neopterygii</taxon>
        <taxon>Teleostei</taxon>
        <taxon>Ostariophysi</taxon>
        <taxon>Cypriniformes</taxon>
        <taxon>Cyprinidae</taxon>
        <taxon>Labeoninae</taxon>
        <taxon>Labeonini</taxon>
        <taxon>Cirrhinus</taxon>
    </lineage>
</organism>
<feature type="non-terminal residue" evidence="3">
    <location>
        <position position="129"/>
    </location>
</feature>
<name>A0ABR3LKJ9_9TELE</name>
<dbReference type="PANTHER" id="PTHR21063">
    <property type="entry name" value="LFA-3"/>
    <property type="match status" value="1"/>
</dbReference>
<gene>
    <name evidence="3" type="ORF">QQF64_019943</name>
</gene>
<evidence type="ECO:0000313" key="4">
    <source>
        <dbReference type="Proteomes" id="UP001558613"/>
    </source>
</evidence>
<proteinExistence type="predicted"/>
<accession>A0ABR3LKJ9</accession>
<dbReference type="InterPro" id="IPR036179">
    <property type="entry name" value="Ig-like_dom_sf"/>
</dbReference>
<sequence>VFGTEMKLVRNVSVMEGDSVTLQINVTKMQTDDVKWTFGTNGPRIAKIDEKTSKVFDGPDGKFRNRLKLDNQTGSLTIMNTRKTDSGLYEVEISSSSSETKHSFNVTVYAPPTTPTSHPSSGPHSASPA</sequence>
<feature type="region of interest" description="Disordered" evidence="1">
    <location>
        <begin position="93"/>
        <end position="129"/>
    </location>
</feature>
<evidence type="ECO:0000256" key="1">
    <source>
        <dbReference type="SAM" id="MobiDB-lite"/>
    </source>
</evidence>
<dbReference type="InterPro" id="IPR013106">
    <property type="entry name" value="Ig_V-set"/>
</dbReference>
<feature type="compositionally biased region" description="Low complexity" evidence="1">
    <location>
        <begin position="115"/>
        <end position="129"/>
    </location>
</feature>
<evidence type="ECO:0000313" key="3">
    <source>
        <dbReference type="EMBL" id="KAL1252147.1"/>
    </source>
</evidence>
<dbReference type="Gene3D" id="2.60.40.10">
    <property type="entry name" value="Immunoglobulins"/>
    <property type="match status" value="1"/>
</dbReference>